<dbReference type="AlphaFoldDB" id="A0A804KMG5"/>
<dbReference type="PANTHER" id="PTHR47926">
    <property type="entry name" value="PENTATRICOPEPTIDE REPEAT-CONTAINING PROTEIN"/>
    <property type="match status" value="1"/>
</dbReference>
<dbReference type="Pfam" id="PF01535">
    <property type="entry name" value="PPR"/>
    <property type="match status" value="2"/>
</dbReference>
<proteinExistence type="predicted"/>
<dbReference type="Proteomes" id="UP000012960">
    <property type="component" value="Unplaced"/>
</dbReference>
<protein>
    <submittedName>
        <fullName evidence="3">(wild Malaysian banana) hypothetical protein</fullName>
    </submittedName>
</protein>
<organism evidence="4 5">
    <name type="scientific">Musa acuminata subsp. malaccensis</name>
    <name type="common">Wild banana</name>
    <name type="synonym">Musa malaccensis</name>
    <dbReference type="NCBI Taxonomy" id="214687"/>
    <lineage>
        <taxon>Eukaryota</taxon>
        <taxon>Viridiplantae</taxon>
        <taxon>Streptophyta</taxon>
        <taxon>Embryophyta</taxon>
        <taxon>Tracheophyta</taxon>
        <taxon>Spermatophyta</taxon>
        <taxon>Magnoliopsida</taxon>
        <taxon>Liliopsida</taxon>
        <taxon>Zingiberales</taxon>
        <taxon>Musaceae</taxon>
        <taxon>Musa</taxon>
    </lineage>
</organism>
<keyword evidence="1" id="KW-0677">Repeat</keyword>
<evidence type="ECO:0000256" key="2">
    <source>
        <dbReference type="PROSITE-ProRule" id="PRU00708"/>
    </source>
</evidence>
<reference evidence="3" key="1">
    <citation type="submission" date="2021-03" db="EMBL/GenBank/DDBJ databases">
        <authorList>
            <consortium name="Genoscope - CEA"/>
            <person name="William W."/>
        </authorList>
    </citation>
    <scope>NUCLEOTIDE SEQUENCE</scope>
    <source>
        <strain evidence="3">Doubled-haploid Pahang</strain>
    </source>
</reference>
<sequence length="198" mass="20895">MLPSGARPNKFTFTFLLRAASAAAAAPALLHARLTVLGLHADPFLRSALIAAYSSSGRRSPAALFVRLAGPHPDVVLRTALVSALARCGLPDAARDAFDTIPVSFADLISAYAASGRHPDALATLRRTRRAGVPPTEAALVSALSSAAYLGAITDGDLAHRDALVLLSHRPWHRALNHVLQVRPLGVREAGVRRNTPQ</sequence>
<dbReference type="OrthoDB" id="185373at2759"/>
<name>A0A804KMG5_MUSAM</name>
<dbReference type="Gramene" id="Ma09_t22360.1">
    <property type="protein sequence ID" value="Ma09_p22360.1"/>
    <property type="gene ID" value="Ma09_g22360"/>
</dbReference>
<evidence type="ECO:0000313" key="4">
    <source>
        <dbReference type="EnsemblPlants" id="Ma09_p22360.1"/>
    </source>
</evidence>
<evidence type="ECO:0000256" key="1">
    <source>
        <dbReference type="ARBA" id="ARBA00022737"/>
    </source>
</evidence>
<dbReference type="InterPro" id="IPR002885">
    <property type="entry name" value="PPR_rpt"/>
</dbReference>
<evidence type="ECO:0000313" key="3">
    <source>
        <dbReference type="EMBL" id="CAG1836132.1"/>
    </source>
</evidence>
<dbReference type="InterPro" id="IPR046960">
    <property type="entry name" value="PPR_At4g14850-like_plant"/>
</dbReference>
<evidence type="ECO:0000313" key="5">
    <source>
        <dbReference type="Proteomes" id="UP000012960"/>
    </source>
</evidence>
<reference evidence="4" key="2">
    <citation type="submission" date="2021-05" db="UniProtKB">
        <authorList>
            <consortium name="EnsemblPlants"/>
        </authorList>
    </citation>
    <scope>IDENTIFICATION</scope>
    <source>
        <strain evidence="4">subsp. malaccensis</strain>
    </source>
</reference>
<dbReference type="Gene3D" id="1.25.40.10">
    <property type="entry name" value="Tetratricopeptide repeat domain"/>
    <property type="match status" value="1"/>
</dbReference>
<keyword evidence="5" id="KW-1185">Reference proteome</keyword>
<dbReference type="EMBL" id="HG996474">
    <property type="protein sequence ID" value="CAG1836132.1"/>
    <property type="molecule type" value="Genomic_DNA"/>
</dbReference>
<dbReference type="PROSITE" id="PS51375">
    <property type="entry name" value="PPR"/>
    <property type="match status" value="1"/>
</dbReference>
<dbReference type="GO" id="GO:0003723">
    <property type="term" value="F:RNA binding"/>
    <property type="evidence" value="ECO:0007669"/>
    <property type="project" value="InterPro"/>
</dbReference>
<gene>
    <name evidence="3" type="ORF">GSMUA_241010.1</name>
</gene>
<accession>A0A804KMG5</accession>
<feature type="repeat" description="PPR" evidence="2">
    <location>
        <begin position="101"/>
        <end position="135"/>
    </location>
</feature>
<dbReference type="GO" id="GO:0009451">
    <property type="term" value="P:RNA modification"/>
    <property type="evidence" value="ECO:0007669"/>
    <property type="project" value="InterPro"/>
</dbReference>
<dbReference type="InterPro" id="IPR011990">
    <property type="entry name" value="TPR-like_helical_dom_sf"/>
</dbReference>
<dbReference type="EnsemblPlants" id="Ma09_t22360.1">
    <property type="protein sequence ID" value="Ma09_p22360.1"/>
    <property type="gene ID" value="Ma09_g22360"/>
</dbReference>
<dbReference type="InParanoid" id="A0A804KMG5"/>